<organism evidence="3 4">
    <name type="scientific">Panagrellus redivivus</name>
    <name type="common">Microworm</name>
    <dbReference type="NCBI Taxonomy" id="6233"/>
    <lineage>
        <taxon>Eukaryota</taxon>
        <taxon>Metazoa</taxon>
        <taxon>Ecdysozoa</taxon>
        <taxon>Nematoda</taxon>
        <taxon>Chromadorea</taxon>
        <taxon>Rhabditida</taxon>
        <taxon>Tylenchina</taxon>
        <taxon>Panagrolaimomorpha</taxon>
        <taxon>Panagrolaimoidea</taxon>
        <taxon>Panagrolaimidae</taxon>
        <taxon>Panagrellus</taxon>
    </lineage>
</organism>
<sequence>MGNCKLVALLFLALIVASYQNVVDYGNTLIKWERRELTCEASPDGKNPGACTLFRRHETTGTPANCQFMNGRDRVGCDIDCQGADRDSVISKSPNNNHRCVRFYTYDSLLDEASKKWSIWRSDECLLQKISLEVHCGFP</sequence>
<feature type="signal peptide" evidence="1">
    <location>
        <begin position="1"/>
        <end position="18"/>
    </location>
</feature>
<name>A0A7E4VQZ2_PANRE</name>
<keyword evidence="1" id="KW-0732">Signal</keyword>
<feature type="chain" id="PRO_5028983535" evidence="1">
    <location>
        <begin position="19"/>
        <end position="139"/>
    </location>
</feature>
<evidence type="ECO:0000259" key="2">
    <source>
        <dbReference type="Pfam" id="PF25096"/>
    </source>
</evidence>
<dbReference type="Proteomes" id="UP000492821">
    <property type="component" value="Unassembled WGS sequence"/>
</dbReference>
<evidence type="ECO:0000313" key="4">
    <source>
        <dbReference type="WBParaSite" id="Pan_g24162.t1"/>
    </source>
</evidence>
<protein>
    <submittedName>
        <fullName evidence="4">Secreted protein</fullName>
    </submittedName>
</protein>
<reference evidence="4" key="2">
    <citation type="submission" date="2020-10" db="UniProtKB">
        <authorList>
            <consortium name="WormBaseParasite"/>
        </authorList>
    </citation>
    <scope>IDENTIFICATION</scope>
</reference>
<reference evidence="3" key="1">
    <citation type="journal article" date="2013" name="Genetics">
        <title>The draft genome and transcriptome of Panagrellus redivivus are shaped by the harsh demands of a free-living lifestyle.</title>
        <authorList>
            <person name="Srinivasan J."/>
            <person name="Dillman A.R."/>
            <person name="Macchietto M.G."/>
            <person name="Heikkinen L."/>
            <person name="Lakso M."/>
            <person name="Fracchia K.M."/>
            <person name="Antoshechkin I."/>
            <person name="Mortazavi A."/>
            <person name="Wong G."/>
            <person name="Sternberg P.W."/>
        </authorList>
    </citation>
    <scope>NUCLEOTIDE SEQUENCE [LARGE SCALE GENOMIC DNA]</scope>
    <source>
        <strain evidence="3">MT8872</strain>
    </source>
</reference>
<evidence type="ECO:0000313" key="3">
    <source>
        <dbReference type="Proteomes" id="UP000492821"/>
    </source>
</evidence>
<dbReference type="WBParaSite" id="Pan_g24162.t1">
    <property type="protein sequence ID" value="Pan_g24162.t1"/>
    <property type="gene ID" value="Pan_g24162"/>
</dbReference>
<dbReference type="AlphaFoldDB" id="A0A7E4VQZ2"/>
<dbReference type="InterPro" id="IPR056710">
    <property type="entry name" value="DUF7808"/>
</dbReference>
<evidence type="ECO:0000256" key="1">
    <source>
        <dbReference type="SAM" id="SignalP"/>
    </source>
</evidence>
<feature type="domain" description="DUF7808" evidence="2">
    <location>
        <begin position="32"/>
        <end position="138"/>
    </location>
</feature>
<dbReference type="Pfam" id="PF25096">
    <property type="entry name" value="DUF7808"/>
    <property type="match status" value="1"/>
</dbReference>
<dbReference type="PANTHER" id="PTHR34493">
    <property type="entry name" value="PROTEIN CBG13422-RELATED"/>
    <property type="match status" value="1"/>
</dbReference>
<accession>A0A7E4VQZ2</accession>
<dbReference type="PANTHER" id="PTHR34493:SF2">
    <property type="entry name" value="SECRETED PROTEIN"/>
    <property type="match status" value="1"/>
</dbReference>
<keyword evidence="3" id="KW-1185">Reference proteome</keyword>
<proteinExistence type="predicted"/>